<dbReference type="RefSeq" id="WP_079410377.1">
    <property type="nucleotide sequence ID" value="NZ_MZGW01000001.1"/>
</dbReference>
<dbReference type="EMBL" id="MZGW01000001">
    <property type="protein sequence ID" value="OPJ56950.1"/>
    <property type="molecule type" value="Genomic_DNA"/>
</dbReference>
<gene>
    <name evidence="2" type="ORF">CLOTH_02320</name>
</gene>
<keyword evidence="1" id="KW-0812">Transmembrane</keyword>
<dbReference type="OrthoDB" id="9792681at2"/>
<evidence type="ECO:0000313" key="2">
    <source>
        <dbReference type="EMBL" id="OPJ56950.1"/>
    </source>
</evidence>
<dbReference type="PANTHER" id="PTHR31446">
    <property type="entry name" value="ACID PHOSPHATASE/VANADIUM-DEPENDENT HALOPEROXIDASE-RELATED PROTEIN"/>
    <property type="match status" value="1"/>
</dbReference>
<comment type="caution">
    <text evidence="2">The sequence shown here is derived from an EMBL/GenBank/DDBJ whole genome shotgun (WGS) entry which is preliminary data.</text>
</comment>
<feature type="transmembrane region" description="Helical" evidence="1">
    <location>
        <begin position="75"/>
        <end position="96"/>
    </location>
</feature>
<keyword evidence="1" id="KW-0472">Membrane</keyword>
<accession>A0A1V4IAQ6</accession>
<reference evidence="2 3" key="1">
    <citation type="submission" date="2017-03" db="EMBL/GenBank/DDBJ databases">
        <title>Genome sequence of Clostridium thermoalcaliphilum DSM 7309.</title>
        <authorList>
            <person name="Poehlein A."/>
            <person name="Daniel R."/>
        </authorList>
    </citation>
    <scope>NUCLEOTIDE SEQUENCE [LARGE SCALE GENOMIC DNA]</scope>
    <source>
        <strain evidence="2 3">DSM 7309</strain>
    </source>
</reference>
<keyword evidence="3" id="KW-1185">Reference proteome</keyword>
<name>A0A1V4IAQ6_9FIRM</name>
<sequence>MVFIDEISRNEVFIACITAWFVAQLLKVILTLIFENRVDVSRFVGSGGMPSSHSSIVTSLTTAVGLKRGYSSVEFAISLVLALIVMYDAAGVRRAVGKQAQILNTMIEDIHAHKKDVFTEERLKELVGHTPIEVLAGALLGIIIANIMI</sequence>
<protein>
    <submittedName>
        <fullName evidence="2">Divergent PAP2 family protein</fullName>
    </submittedName>
</protein>
<dbReference type="InterPro" id="IPR003832">
    <property type="entry name" value="DUF212"/>
</dbReference>
<dbReference type="AlphaFoldDB" id="A0A1V4IAQ6"/>
<organism evidence="2 3">
    <name type="scientific">Alkalithermobacter paradoxus</name>
    <dbReference type="NCBI Taxonomy" id="29349"/>
    <lineage>
        <taxon>Bacteria</taxon>
        <taxon>Bacillati</taxon>
        <taxon>Bacillota</taxon>
        <taxon>Clostridia</taxon>
        <taxon>Peptostreptococcales</taxon>
        <taxon>Tepidibacteraceae</taxon>
        <taxon>Alkalithermobacter</taxon>
    </lineage>
</organism>
<evidence type="ECO:0000256" key="1">
    <source>
        <dbReference type="SAM" id="Phobius"/>
    </source>
</evidence>
<dbReference type="STRING" id="29349.CLOTH_02320"/>
<keyword evidence="1" id="KW-1133">Transmembrane helix</keyword>
<evidence type="ECO:0000313" key="3">
    <source>
        <dbReference type="Proteomes" id="UP000190140"/>
    </source>
</evidence>
<proteinExistence type="predicted"/>
<dbReference type="Pfam" id="PF02681">
    <property type="entry name" value="DUF212"/>
    <property type="match status" value="1"/>
</dbReference>
<dbReference type="PANTHER" id="PTHR31446:SF29">
    <property type="entry name" value="ACID PHOSPHATASE_VANADIUM-DEPENDENT HALOPEROXIDASE-RELATED PROTEIN"/>
    <property type="match status" value="1"/>
</dbReference>
<feature type="transmembrane region" description="Helical" evidence="1">
    <location>
        <begin position="12"/>
        <end position="34"/>
    </location>
</feature>
<dbReference type="Proteomes" id="UP000190140">
    <property type="component" value="Unassembled WGS sequence"/>
</dbReference>